<evidence type="ECO:0000256" key="2">
    <source>
        <dbReference type="SAM" id="Phobius"/>
    </source>
</evidence>
<feature type="transmembrane region" description="Helical" evidence="2">
    <location>
        <begin position="28"/>
        <end position="54"/>
    </location>
</feature>
<dbReference type="Proteomes" id="UP000193144">
    <property type="component" value="Unassembled WGS sequence"/>
</dbReference>
<feature type="region of interest" description="Disordered" evidence="1">
    <location>
        <begin position="333"/>
        <end position="378"/>
    </location>
</feature>
<feature type="transmembrane region" description="Helical" evidence="2">
    <location>
        <begin position="303"/>
        <end position="326"/>
    </location>
</feature>
<evidence type="ECO:0000313" key="4">
    <source>
        <dbReference type="Proteomes" id="UP000193144"/>
    </source>
</evidence>
<dbReference type="EMBL" id="MCFA01000103">
    <property type="protein sequence ID" value="ORY08225.1"/>
    <property type="molecule type" value="Genomic_DNA"/>
</dbReference>
<keyword evidence="2" id="KW-0812">Transmembrane</keyword>
<sequence length="378" mass="42411">MGLRVLHCAGYHPNCSAEHQPIDANPDIAGIGVIVGFLTTTCLAFLTSFAVLFLQRYGKIVYAWRKHISQRGHPDDYDATPYTAKNAWRSAEFWSRVLSKNLLSISDTQLLTGLAIQFTAMLQHCKLTIYHFQIITELAFLTTVTHLLTVVTLRDYFVQNKWINLPRIFSMFGNLALLGYTSFVAYSYELAGLELSSSLACFYQGDRPRFKAAFGGRWAALIVGAIGGHVTIIAAMYMPKNILDWMNESKKWKGWKWVGTIFRTWIIAPVYAIYGFVMAGYSLGRTQALGKASVEIRGSEKEWGFGQFLPILLLALPLFAGWESFWEEKDPNREERFGRPSVATSSNALNNFEMSPQNKRPGIQGGSSSSRDRSPTGI</sequence>
<keyword evidence="4" id="KW-1185">Reference proteome</keyword>
<keyword evidence="2" id="KW-1133">Transmembrane helix</keyword>
<dbReference type="PANTHER" id="PTHR37577:SF1">
    <property type="entry name" value="INTEGRAL MEMBRANE PROTEIN"/>
    <property type="match status" value="1"/>
</dbReference>
<keyword evidence="2" id="KW-0472">Membrane</keyword>
<dbReference type="OrthoDB" id="5427664at2759"/>
<organism evidence="3 4">
    <name type="scientific">Clohesyomyces aquaticus</name>
    <dbReference type="NCBI Taxonomy" id="1231657"/>
    <lineage>
        <taxon>Eukaryota</taxon>
        <taxon>Fungi</taxon>
        <taxon>Dikarya</taxon>
        <taxon>Ascomycota</taxon>
        <taxon>Pezizomycotina</taxon>
        <taxon>Dothideomycetes</taxon>
        <taxon>Pleosporomycetidae</taxon>
        <taxon>Pleosporales</taxon>
        <taxon>Lindgomycetaceae</taxon>
        <taxon>Clohesyomyces</taxon>
    </lineage>
</organism>
<dbReference type="PANTHER" id="PTHR37577">
    <property type="entry name" value="INTEGRAL MEMBRANE PROTEIN"/>
    <property type="match status" value="1"/>
</dbReference>
<reference evidence="3 4" key="1">
    <citation type="submission" date="2016-07" db="EMBL/GenBank/DDBJ databases">
        <title>Pervasive Adenine N6-methylation of Active Genes in Fungi.</title>
        <authorList>
            <consortium name="DOE Joint Genome Institute"/>
            <person name="Mondo S.J."/>
            <person name="Dannebaum R.O."/>
            <person name="Kuo R.C."/>
            <person name="Labutti K."/>
            <person name="Haridas S."/>
            <person name="Kuo A."/>
            <person name="Salamov A."/>
            <person name="Ahrendt S.R."/>
            <person name="Lipzen A."/>
            <person name="Sullivan W."/>
            <person name="Andreopoulos W.B."/>
            <person name="Clum A."/>
            <person name="Lindquist E."/>
            <person name="Daum C."/>
            <person name="Ramamoorthy G.K."/>
            <person name="Gryganskyi A."/>
            <person name="Culley D."/>
            <person name="Magnuson J.K."/>
            <person name="James T.Y."/>
            <person name="O'Malley M.A."/>
            <person name="Stajich J.E."/>
            <person name="Spatafora J.W."/>
            <person name="Visel A."/>
            <person name="Grigoriev I.V."/>
        </authorList>
    </citation>
    <scope>NUCLEOTIDE SEQUENCE [LARGE SCALE GENOMIC DNA]</scope>
    <source>
        <strain evidence="3 4">CBS 115471</strain>
    </source>
</reference>
<gene>
    <name evidence="3" type="ORF">BCR34DRAFT_14578</name>
</gene>
<name>A0A1Y1ZEH4_9PLEO</name>
<feature type="compositionally biased region" description="Polar residues" evidence="1">
    <location>
        <begin position="342"/>
        <end position="358"/>
    </location>
</feature>
<proteinExistence type="predicted"/>
<comment type="caution">
    <text evidence="3">The sequence shown here is derived from an EMBL/GenBank/DDBJ whole genome shotgun (WGS) entry which is preliminary data.</text>
</comment>
<accession>A0A1Y1ZEH4</accession>
<dbReference type="InterPro" id="IPR053018">
    <property type="entry name" value="Elsinochrome_Biosynth-Asso"/>
</dbReference>
<dbReference type="AlphaFoldDB" id="A0A1Y1ZEH4"/>
<evidence type="ECO:0000313" key="3">
    <source>
        <dbReference type="EMBL" id="ORY08225.1"/>
    </source>
</evidence>
<dbReference type="STRING" id="1231657.A0A1Y1ZEH4"/>
<feature type="transmembrane region" description="Helical" evidence="2">
    <location>
        <begin position="168"/>
        <end position="188"/>
    </location>
</feature>
<feature type="transmembrane region" description="Helical" evidence="2">
    <location>
        <begin position="218"/>
        <end position="239"/>
    </location>
</feature>
<evidence type="ECO:0000256" key="1">
    <source>
        <dbReference type="SAM" id="MobiDB-lite"/>
    </source>
</evidence>
<protein>
    <submittedName>
        <fullName evidence="3">Uncharacterized protein</fullName>
    </submittedName>
</protein>
<feature type="transmembrane region" description="Helical" evidence="2">
    <location>
        <begin position="260"/>
        <end position="283"/>
    </location>
</feature>